<evidence type="ECO:0000256" key="1">
    <source>
        <dbReference type="SAM" id="Phobius"/>
    </source>
</evidence>
<accession>A0A4U1MIY0</accession>
<dbReference type="AlphaFoldDB" id="A0A4U1MIY0"/>
<name>A0A4U1MIY0_9BACL</name>
<reference evidence="2 3" key="1">
    <citation type="submission" date="2019-04" db="EMBL/GenBank/DDBJ databases">
        <title>Genome sequence of Bacillus hwajinpoensis strain Y2.</title>
        <authorList>
            <person name="Fair J.L."/>
            <person name="Maclea K.S."/>
        </authorList>
    </citation>
    <scope>NUCLEOTIDE SEQUENCE [LARGE SCALE GENOMIC DNA]</scope>
    <source>
        <strain evidence="2 3">Y2</strain>
    </source>
</reference>
<sequence length="94" mass="10673">MIKETVKNNRWEAVLGFFYVALIVGFIVLMFDSNPDNNLFAAGLFMTYCFVRILRYGIRERTEGNKNHALYHYGLAIIAGMVIVAVGVTYLFGL</sequence>
<evidence type="ECO:0000313" key="2">
    <source>
        <dbReference type="EMBL" id="TKD70757.1"/>
    </source>
</evidence>
<organism evidence="2 3">
    <name type="scientific">Guptibacillus hwajinpoensis</name>
    <dbReference type="NCBI Taxonomy" id="208199"/>
    <lineage>
        <taxon>Bacteria</taxon>
        <taxon>Bacillati</taxon>
        <taxon>Bacillota</taxon>
        <taxon>Bacilli</taxon>
        <taxon>Bacillales</taxon>
        <taxon>Guptibacillaceae</taxon>
        <taxon>Guptibacillus</taxon>
    </lineage>
</organism>
<gene>
    <name evidence="2" type="ORF">FBF83_09075</name>
</gene>
<proteinExistence type="predicted"/>
<feature type="transmembrane region" description="Helical" evidence="1">
    <location>
        <begin position="12"/>
        <end position="31"/>
    </location>
</feature>
<feature type="transmembrane region" description="Helical" evidence="1">
    <location>
        <begin position="70"/>
        <end position="92"/>
    </location>
</feature>
<dbReference type="Proteomes" id="UP000310541">
    <property type="component" value="Unassembled WGS sequence"/>
</dbReference>
<keyword evidence="1" id="KW-0812">Transmembrane</keyword>
<comment type="caution">
    <text evidence="2">The sequence shown here is derived from an EMBL/GenBank/DDBJ whole genome shotgun (WGS) entry which is preliminary data.</text>
</comment>
<evidence type="ECO:0008006" key="4">
    <source>
        <dbReference type="Google" id="ProtNLM"/>
    </source>
</evidence>
<evidence type="ECO:0000313" key="3">
    <source>
        <dbReference type="Proteomes" id="UP000310541"/>
    </source>
</evidence>
<keyword evidence="1" id="KW-0472">Membrane</keyword>
<dbReference type="EMBL" id="SWFM01000002">
    <property type="protein sequence ID" value="TKD70757.1"/>
    <property type="molecule type" value="Genomic_DNA"/>
</dbReference>
<feature type="transmembrane region" description="Helical" evidence="1">
    <location>
        <begin position="37"/>
        <end position="58"/>
    </location>
</feature>
<dbReference type="OrthoDB" id="9924185at2"/>
<keyword evidence="1" id="KW-1133">Transmembrane helix</keyword>
<protein>
    <recommendedName>
        <fullName evidence="4">DUF4181 domain-containing protein</fullName>
    </recommendedName>
</protein>
<dbReference type="RefSeq" id="WP_136946831.1">
    <property type="nucleotide sequence ID" value="NZ_SWFM01000002.1"/>
</dbReference>